<dbReference type="RefSeq" id="WP_188549837.1">
    <property type="nucleotide sequence ID" value="NZ_BMFY01000003.1"/>
</dbReference>
<dbReference type="InterPro" id="IPR002678">
    <property type="entry name" value="DUF34/NIF3"/>
</dbReference>
<evidence type="ECO:0000313" key="7">
    <source>
        <dbReference type="EMBL" id="GGA09118.1"/>
    </source>
</evidence>
<dbReference type="Gene3D" id="3.40.1390.30">
    <property type="entry name" value="NIF3 (NGG1p interacting factor 3)-like"/>
    <property type="match status" value="2"/>
</dbReference>
<dbReference type="GO" id="GO:0046872">
    <property type="term" value="F:metal ion binding"/>
    <property type="evidence" value="ECO:0007669"/>
    <property type="project" value="UniProtKB-KW"/>
</dbReference>
<comment type="similarity">
    <text evidence="1">Belongs to the GTP cyclohydrolase I type 2/NIF3 family.</text>
</comment>
<feature type="region of interest" description="Disordered" evidence="6">
    <location>
        <begin position="1"/>
        <end position="21"/>
    </location>
</feature>
<protein>
    <recommendedName>
        <fullName evidence="3">GTP cyclohydrolase 1 type 2 homolog</fullName>
    </recommendedName>
</protein>
<evidence type="ECO:0000256" key="4">
    <source>
        <dbReference type="ARBA" id="ARBA00022723"/>
    </source>
</evidence>
<dbReference type="PANTHER" id="PTHR13799:SF14">
    <property type="entry name" value="GTP CYCLOHYDROLASE 1 TYPE 2 HOMOLOG"/>
    <property type="match status" value="1"/>
</dbReference>
<evidence type="ECO:0000256" key="3">
    <source>
        <dbReference type="ARBA" id="ARBA00022112"/>
    </source>
</evidence>
<evidence type="ECO:0000256" key="1">
    <source>
        <dbReference type="ARBA" id="ARBA00006964"/>
    </source>
</evidence>
<accession>A0A8J2TWS2</accession>
<dbReference type="NCBIfam" id="TIGR00486">
    <property type="entry name" value="YbgI_SA1388"/>
    <property type="match status" value="1"/>
</dbReference>
<feature type="binding site" evidence="5">
    <location>
        <position position="124"/>
    </location>
    <ligand>
        <name>a divalent metal cation</name>
        <dbReference type="ChEBI" id="CHEBI:60240"/>
        <label>1</label>
    </ligand>
</feature>
<dbReference type="EMBL" id="BMFY01000003">
    <property type="protein sequence ID" value="GGA09118.1"/>
    <property type="molecule type" value="Genomic_DNA"/>
</dbReference>
<gene>
    <name evidence="7" type="ORF">GCM10011333_10130</name>
</gene>
<name>A0A8J2TWS2_9MICO</name>
<sequence length="302" mass="31775">MGPHATTETSKAPGTSPGAATPRLTDVIAAAEALWPPELAQDWDVVGLAAGDREQPVRRILLALDPCDATIDEAIRLRADLLFTHHPLLLRGVTSVAADTLKGGQLTTLIRHGIAQYNAHTNADAAVGGVNDVLIEALGVRDARPLEDPGAPEPGTGIGRIGDLPATTTLRAFAEAAADALPATVQGLRVAGDPELPVRRVAVCSGAGDSLFGLVRGTDADVYLTSDLRHHPAAEALDTAARRPHGGRPALIDTAHWASESIWLPRAAQQLHRQLQAQGFEVETVVSEASSDPWAFRVHQNT</sequence>
<feature type="compositionally biased region" description="Polar residues" evidence="6">
    <location>
        <begin position="1"/>
        <end position="13"/>
    </location>
</feature>
<dbReference type="GO" id="GO:0005737">
    <property type="term" value="C:cytoplasm"/>
    <property type="evidence" value="ECO:0007669"/>
    <property type="project" value="TreeGrafter"/>
</dbReference>
<proteinExistence type="inferred from homology"/>
<evidence type="ECO:0000256" key="6">
    <source>
        <dbReference type="SAM" id="MobiDB-lite"/>
    </source>
</evidence>
<reference evidence="7" key="1">
    <citation type="journal article" date="2014" name="Int. J. Syst. Evol. Microbiol.">
        <title>Complete genome sequence of Corynebacterium casei LMG S-19264T (=DSM 44701T), isolated from a smear-ripened cheese.</title>
        <authorList>
            <consortium name="US DOE Joint Genome Institute (JGI-PGF)"/>
            <person name="Walter F."/>
            <person name="Albersmeier A."/>
            <person name="Kalinowski J."/>
            <person name="Ruckert C."/>
        </authorList>
    </citation>
    <scope>NUCLEOTIDE SEQUENCE</scope>
    <source>
        <strain evidence="7">CGMCC 1.12785</strain>
    </source>
</reference>
<comment type="caution">
    <text evidence="7">The sequence shown here is derived from an EMBL/GenBank/DDBJ whole genome shotgun (WGS) entry which is preliminary data.</text>
</comment>
<dbReference type="PANTHER" id="PTHR13799">
    <property type="entry name" value="NGG1 INTERACTING FACTOR 3"/>
    <property type="match status" value="1"/>
</dbReference>
<evidence type="ECO:0000313" key="8">
    <source>
        <dbReference type="Proteomes" id="UP000616114"/>
    </source>
</evidence>
<feature type="binding site" evidence="5">
    <location>
        <position position="85"/>
    </location>
    <ligand>
        <name>a divalent metal cation</name>
        <dbReference type="ChEBI" id="CHEBI:60240"/>
        <label>1</label>
    </ligand>
</feature>
<organism evidence="7 8">
    <name type="scientific">Sediminivirga luteola</name>
    <dbReference type="NCBI Taxonomy" id="1774748"/>
    <lineage>
        <taxon>Bacteria</taxon>
        <taxon>Bacillati</taxon>
        <taxon>Actinomycetota</taxon>
        <taxon>Actinomycetes</taxon>
        <taxon>Micrococcales</taxon>
        <taxon>Brevibacteriaceae</taxon>
        <taxon>Sediminivirga</taxon>
    </lineage>
</organism>
<dbReference type="FunFam" id="3.40.1390.30:FF:000001">
    <property type="entry name" value="GTP cyclohydrolase 1 type 2"/>
    <property type="match status" value="1"/>
</dbReference>
<comment type="subunit">
    <text evidence="2">Homohexamer.</text>
</comment>
<feature type="binding site" evidence="5">
    <location>
        <position position="86"/>
    </location>
    <ligand>
        <name>a divalent metal cation</name>
        <dbReference type="ChEBI" id="CHEBI:60240"/>
        <label>1</label>
    </ligand>
</feature>
<evidence type="ECO:0000256" key="2">
    <source>
        <dbReference type="ARBA" id="ARBA00011643"/>
    </source>
</evidence>
<keyword evidence="8" id="KW-1185">Reference proteome</keyword>
<evidence type="ECO:0000256" key="5">
    <source>
        <dbReference type="PIRSR" id="PIRSR602678-1"/>
    </source>
</evidence>
<keyword evidence="4 5" id="KW-0479">Metal-binding</keyword>
<feature type="binding site" evidence="5">
    <location>
        <position position="260"/>
    </location>
    <ligand>
        <name>a divalent metal cation</name>
        <dbReference type="ChEBI" id="CHEBI:60240"/>
        <label>1</label>
    </ligand>
</feature>
<dbReference type="SUPFAM" id="SSF102705">
    <property type="entry name" value="NIF3 (NGG1p interacting factor 3)-like"/>
    <property type="match status" value="1"/>
</dbReference>
<dbReference type="Pfam" id="PF01784">
    <property type="entry name" value="DUF34_NIF3"/>
    <property type="match status" value="1"/>
</dbReference>
<feature type="binding site" evidence="5">
    <location>
        <position position="256"/>
    </location>
    <ligand>
        <name>a divalent metal cation</name>
        <dbReference type="ChEBI" id="CHEBI:60240"/>
        <label>1</label>
    </ligand>
</feature>
<dbReference type="InterPro" id="IPR036069">
    <property type="entry name" value="DUF34/NIF3_sf"/>
</dbReference>
<reference evidence="7" key="2">
    <citation type="submission" date="2020-09" db="EMBL/GenBank/DDBJ databases">
        <authorList>
            <person name="Sun Q."/>
            <person name="Zhou Y."/>
        </authorList>
    </citation>
    <scope>NUCLEOTIDE SEQUENCE</scope>
    <source>
        <strain evidence="7">CGMCC 1.12785</strain>
    </source>
</reference>
<dbReference type="Proteomes" id="UP000616114">
    <property type="component" value="Unassembled WGS sequence"/>
</dbReference>
<dbReference type="AlphaFoldDB" id="A0A8J2TWS2"/>